<dbReference type="PANTHER" id="PTHR30250:SF29">
    <property type="entry name" value="POLYSACCHARIDE BIOSYNTHESIS PROTEIN C-TERMINAL DOMAIN-CONTAINING PROTEIN"/>
    <property type="match status" value="1"/>
</dbReference>
<dbReference type="InterPro" id="IPR024923">
    <property type="entry name" value="PG_synth_SpoVB"/>
</dbReference>
<dbReference type="AlphaFoldDB" id="A0A1I5X6S8"/>
<feature type="transmembrane region" description="Helical" evidence="6">
    <location>
        <begin position="482"/>
        <end position="504"/>
    </location>
</feature>
<evidence type="ECO:0000256" key="1">
    <source>
        <dbReference type="ARBA" id="ARBA00004651"/>
    </source>
</evidence>
<evidence type="ECO:0000256" key="3">
    <source>
        <dbReference type="ARBA" id="ARBA00022692"/>
    </source>
</evidence>
<feature type="transmembrane region" description="Helical" evidence="6">
    <location>
        <begin position="12"/>
        <end position="30"/>
    </location>
</feature>
<evidence type="ECO:0000256" key="5">
    <source>
        <dbReference type="ARBA" id="ARBA00023136"/>
    </source>
</evidence>
<dbReference type="CDD" id="cd13124">
    <property type="entry name" value="MATE_SpoVB_like"/>
    <property type="match status" value="1"/>
</dbReference>
<dbReference type="OrthoDB" id="9775950at2"/>
<evidence type="ECO:0000256" key="2">
    <source>
        <dbReference type="ARBA" id="ARBA00022475"/>
    </source>
</evidence>
<feature type="transmembrane region" description="Helical" evidence="6">
    <location>
        <begin position="360"/>
        <end position="382"/>
    </location>
</feature>
<feature type="transmembrane region" description="Helical" evidence="6">
    <location>
        <begin position="411"/>
        <end position="434"/>
    </location>
</feature>
<dbReference type="Pfam" id="PF01943">
    <property type="entry name" value="Polysacc_synt"/>
    <property type="match status" value="1"/>
</dbReference>
<feature type="transmembrane region" description="Helical" evidence="6">
    <location>
        <begin position="191"/>
        <end position="209"/>
    </location>
</feature>
<feature type="transmembrane region" description="Helical" evidence="6">
    <location>
        <begin position="288"/>
        <end position="305"/>
    </location>
</feature>
<evidence type="ECO:0000313" key="7">
    <source>
        <dbReference type="EMBL" id="SFQ27644.1"/>
    </source>
</evidence>
<evidence type="ECO:0000256" key="4">
    <source>
        <dbReference type="ARBA" id="ARBA00022989"/>
    </source>
</evidence>
<dbReference type="Proteomes" id="UP000199136">
    <property type="component" value="Unassembled WGS sequence"/>
</dbReference>
<keyword evidence="2" id="KW-1003">Cell membrane</keyword>
<keyword evidence="3 6" id="KW-0812">Transmembrane</keyword>
<keyword evidence="5 6" id="KW-0472">Membrane</keyword>
<evidence type="ECO:0000313" key="8">
    <source>
        <dbReference type="Proteomes" id="UP000199136"/>
    </source>
</evidence>
<feature type="transmembrane region" description="Helical" evidence="6">
    <location>
        <begin position="389"/>
        <end position="405"/>
    </location>
</feature>
<feature type="transmembrane region" description="Helical" evidence="6">
    <location>
        <begin position="118"/>
        <end position="137"/>
    </location>
</feature>
<keyword evidence="4 6" id="KW-1133">Transmembrane helix</keyword>
<comment type="subcellular location">
    <subcellularLocation>
        <location evidence="1">Cell membrane</location>
        <topology evidence="1">Multi-pass membrane protein</topology>
    </subcellularLocation>
</comment>
<protein>
    <submittedName>
        <fullName evidence="7">Polysaccharide transporter, PST family</fullName>
    </submittedName>
</protein>
<dbReference type="GO" id="GO:0005886">
    <property type="term" value="C:plasma membrane"/>
    <property type="evidence" value="ECO:0007669"/>
    <property type="project" value="UniProtKB-SubCell"/>
</dbReference>
<accession>A0A1I5X6S8</accession>
<feature type="transmembrane region" description="Helical" evidence="6">
    <location>
        <begin position="236"/>
        <end position="256"/>
    </location>
</feature>
<name>A0A1I5X6S8_9LACT</name>
<proteinExistence type="predicted"/>
<dbReference type="InterPro" id="IPR002797">
    <property type="entry name" value="Polysacc_synth"/>
</dbReference>
<keyword evidence="8" id="KW-1185">Reference proteome</keyword>
<evidence type="ECO:0000256" key="6">
    <source>
        <dbReference type="SAM" id="Phobius"/>
    </source>
</evidence>
<feature type="transmembrane region" description="Helical" evidence="6">
    <location>
        <begin position="88"/>
        <end position="106"/>
    </location>
</feature>
<feature type="transmembrane region" description="Helical" evidence="6">
    <location>
        <begin position="326"/>
        <end position="348"/>
    </location>
</feature>
<dbReference type="PANTHER" id="PTHR30250">
    <property type="entry name" value="PST FAMILY PREDICTED COLANIC ACID TRANSPORTER"/>
    <property type="match status" value="1"/>
</dbReference>
<feature type="transmembrane region" description="Helical" evidence="6">
    <location>
        <begin position="454"/>
        <end position="476"/>
    </location>
</feature>
<feature type="transmembrane region" description="Helical" evidence="6">
    <location>
        <begin position="50"/>
        <end position="68"/>
    </location>
</feature>
<dbReference type="STRING" id="82801.SAMN04488506_1229"/>
<feature type="transmembrane region" description="Helical" evidence="6">
    <location>
        <begin position="149"/>
        <end position="171"/>
    </location>
</feature>
<sequence>MGNQQLKKTMNGAVILTIAAFIAKVLSAVYRVPFQNMVGNTGFYVYQQIYPLYGLGMTLALNGLPVFLSKIIAETPAGLQRKVQQRLFILLAGFSPAIFLTLYLGANRIADGMGDRQLSGIIQAVSWQFLLVPFLSVSRGYFQGTFQMIPTAVSQVVEQVVRVAVILLVAYTYTTSKDSVYQMGADAMSSAWIAGMAATVTMVVFMVSHHKKSPFSGVMYPESVPLPTYQTLLKRLGTEGLVLCLLSAMLILLQLIDSFTLYNGLVQSGVTPAVARSIKGVYDRGQPLVQLGMVVATAFSSSLLPTLTTSVIERKTNDFNHIAKSFLRITTTIAAAATIGMIVLTPYLNHTLFGDKEGNVTIAIYVVSVFAASLIGAVNAIFQSRNQHRLAFVGLLLGLVVKSVLNTPLVVLLGTAGSSLGTVLALLSTVAFSWWKLTDPIKIAVFAKGFGWKLAASSFIMGAAVLATVSLLSLTSLDAGRLGAFVLALAGVAVGAAVFVKIIISFKLLTLREWLSLPFGKRVLRK</sequence>
<dbReference type="InterPro" id="IPR050833">
    <property type="entry name" value="Poly_Biosynth_Transport"/>
</dbReference>
<gene>
    <name evidence="7" type="ORF">SAMN04488506_1229</name>
</gene>
<dbReference type="EMBL" id="FOXW01000004">
    <property type="protein sequence ID" value="SFQ27644.1"/>
    <property type="molecule type" value="Genomic_DNA"/>
</dbReference>
<reference evidence="7 8" key="1">
    <citation type="submission" date="2016-10" db="EMBL/GenBank/DDBJ databases">
        <authorList>
            <person name="de Groot N.N."/>
        </authorList>
    </citation>
    <scope>NUCLEOTIDE SEQUENCE [LARGE SCALE GENOMIC DNA]</scope>
    <source>
        <strain evidence="7 8">DSM 20581</strain>
    </source>
</reference>
<dbReference type="RefSeq" id="WP_092480282.1">
    <property type="nucleotide sequence ID" value="NZ_FOXW01000004.1"/>
</dbReference>
<organism evidence="7 8">
    <name type="scientific">Desemzia incerta</name>
    <dbReference type="NCBI Taxonomy" id="82801"/>
    <lineage>
        <taxon>Bacteria</taxon>
        <taxon>Bacillati</taxon>
        <taxon>Bacillota</taxon>
        <taxon>Bacilli</taxon>
        <taxon>Lactobacillales</taxon>
        <taxon>Carnobacteriaceae</taxon>
        <taxon>Desemzia</taxon>
    </lineage>
</organism>